<evidence type="ECO:0000313" key="2">
    <source>
        <dbReference type="EMBL" id="MBB4926685.1"/>
    </source>
</evidence>
<evidence type="ECO:0000313" key="3">
    <source>
        <dbReference type="Proteomes" id="UP000540506"/>
    </source>
</evidence>
<dbReference type="Proteomes" id="UP000540506">
    <property type="component" value="Unassembled WGS sequence"/>
</dbReference>
<dbReference type="AlphaFoldDB" id="A0A7W7VYI4"/>
<evidence type="ECO:0000256" key="1">
    <source>
        <dbReference type="SAM" id="MobiDB-lite"/>
    </source>
</evidence>
<dbReference type="RefSeq" id="WP_184940215.1">
    <property type="nucleotide sequence ID" value="NZ_JACHJV010000001.1"/>
</dbReference>
<reference evidence="2 3" key="1">
    <citation type="submission" date="2020-08" db="EMBL/GenBank/DDBJ databases">
        <title>Sequencing the genomes of 1000 actinobacteria strains.</title>
        <authorList>
            <person name="Klenk H.-P."/>
        </authorList>
    </citation>
    <scope>NUCLEOTIDE SEQUENCE [LARGE SCALE GENOMIC DNA]</scope>
    <source>
        <strain evidence="2 3">DSM 41654</strain>
    </source>
</reference>
<dbReference type="EMBL" id="JACHJV010000001">
    <property type="protein sequence ID" value="MBB4926685.1"/>
    <property type="molecule type" value="Genomic_DNA"/>
</dbReference>
<accession>A0A7W7VYI4</accession>
<protein>
    <submittedName>
        <fullName evidence="2">Uncharacterized protein</fullName>
    </submittedName>
</protein>
<gene>
    <name evidence="2" type="ORF">FHR34_005678</name>
</gene>
<feature type="compositionally biased region" description="Low complexity" evidence="1">
    <location>
        <begin position="18"/>
        <end position="32"/>
    </location>
</feature>
<name>A0A7W7VYI4_KITKI</name>
<keyword evidence="3" id="KW-1185">Reference proteome</keyword>
<feature type="region of interest" description="Disordered" evidence="1">
    <location>
        <begin position="1"/>
        <end position="34"/>
    </location>
</feature>
<comment type="caution">
    <text evidence="2">The sequence shown here is derived from an EMBL/GenBank/DDBJ whole genome shotgun (WGS) entry which is preliminary data.</text>
</comment>
<proteinExistence type="predicted"/>
<organism evidence="2 3">
    <name type="scientific">Kitasatospora kifunensis</name>
    <name type="common">Streptomyces kifunensis</name>
    <dbReference type="NCBI Taxonomy" id="58351"/>
    <lineage>
        <taxon>Bacteria</taxon>
        <taxon>Bacillati</taxon>
        <taxon>Actinomycetota</taxon>
        <taxon>Actinomycetes</taxon>
        <taxon>Kitasatosporales</taxon>
        <taxon>Streptomycetaceae</taxon>
        <taxon>Kitasatospora</taxon>
    </lineage>
</organism>
<sequence>MDDSLPPLRRPVEPPAPESQAAAGLSDSLDASPFPLPQRHRRYLACAAVAASVALGTLGVGATVETVQHHTAVTASAQSH</sequence>